<evidence type="ECO:0000256" key="1">
    <source>
        <dbReference type="ARBA" id="ARBA00000798"/>
    </source>
</evidence>
<dbReference type="AlphaFoldDB" id="A0A495MAK5"/>
<keyword evidence="8" id="KW-0812">Transmembrane</keyword>
<evidence type="ECO:0000313" key="11">
    <source>
        <dbReference type="Proteomes" id="UP000277579"/>
    </source>
</evidence>
<feature type="transmembrane region" description="Helical" evidence="8">
    <location>
        <begin position="421"/>
        <end position="444"/>
    </location>
</feature>
<accession>A0A495MAK5</accession>
<evidence type="ECO:0000256" key="7">
    <source>
        <dbReference type="SAM" id="Coils"/>
    </source>
</evidence>
<dbReference type="Proteomes" id="UP000277579">
    <property type="component" value="Unassembled WGS sequence"/>
</dbReference>
<gene>
    <name evidence="10" type="ORF">CLV94_2035</name>
</gene>
<keyword evidence="7" id="KW-0175">Coiled coil</keyword>
<dbReference type="GO" id="GO:0016042">
    <property type="term" value="P:lipid catabolic process"/>
    <property type="evidence" value="ECO:0007669"/>
    <property type="project" value="UniProtKB-KW"/>
</dbReference>
<feature type="transmembrane region" description="Helical" evidence="8">
    <location>
        <begin position="392"/>
        <end position="409"/>
    </location>
</feature>
<evidence type="ECO:0000256" key="5">
    <source>
        <dbReference type="ARBA" id="ARBA00022963"/>
    </source>
</evidence>
<dbReference type="GO" id="GO:0004630">
    <property type="term" value="F:phospholipase D activity"/>
    <property type="evidence" value="ECO:0007669"/>
    <property type="project" value="UniProtKB-EC"/>
</dbReference>
<comment type="catalytic activity">
    <reaction evidence="1">
        <text>a 1,2-diacyl-sn-glycero-3-phosphocholine + H2O = a 1,2-diacyl-sn-glycero-3-phosphate + choline + H(+)</text>
        <dbReference type="Rhea" id="RHEA:14445"/>
        <dbReference type="ChEBI" id="CHEBI:15354"/>
        <dbReference type="ChEBI" id="CHEBI:15377"/>
        <dbReference type="ChEBI" id="CHEBI:15378"/>
        <dbReference type="ChEBI" id="CHEBI:57643"/>
        <dbReference type="ChEBI" id="CHEBI:58608"/>
        <dbReference type="EC" id="3.1.4.4"/>
    </reaction>
</comment>
<dbReference type="PANTHER" id="PTHR43856:SF1">
    <property type="entry name" value="MITOCHONDRIAL CARDIOLIPIN HYDROLASE"/>
    <property type="match status" value="1"/>
</dbReference>
<feature type="transmembrane region" description="Helical" evidence="8">
    <location>
        <begin position="471"/>
        <end position="493"/>
    </location>
</feature>
<proteinExistence type="inferred from homology"/>
<dbReference type="PANTHER" id="PTHR43856">
    <property type="entry name" value="CARDIOLIPIN HYDROLASE"/>
    <property type="match status" value="1"/>
</dbReference>
<dbReference type="InterPro" id="IPR025202">
    <property type="entry name" value="PLD-like_dom"/>
</dbReference>
<keyword evidence="8" id="KW-0472">Membrane</keyword>
<evidence type="ECO:0000256" key="2">
    <source>
        <dbReference type="ARBA" id="ARBA00008664"/>
    </source>
</evidence>
<evidence type="ECO:0000256" key="3">
    <source>
        <dbReference type="ARBA" id="ARBA00012027"/>
    </source>
</evidence>
<dbReference type="RefSeq" id="WP_121376357.1">
    <property type="nucleotide sequence ID" value="NZ_RBLC01000002.1"/>
</dbReference>
<dbReference type="Gene3D" id="3.30.870.10">
    <property type="entry name" value="Endonuclease Chain A"/>
    <property type="match status" value="1"/>
</dbReference>
<dbReference type="InterPro" id="IPR051406">
    <property type="entry name" value="PLD_domain"/>
</dbReference>
<evidence type="ECO:0000256" key="6">
    <source>
        <dbReference type="ARBA" id="ARBA00023098"/>
    </source>
</evidence>
<dbReference type="Pfam" id="PF13091">
    <property type="entry name" value="PLDc_2"/>
    <property type="match status" value="1"/>
</dbReference>
<dbReference type="GO" id="GO:0016891">
    <property type="term" value="F:RNA endonuclease activity producing 5'-phosphomonoesters, hydrolytic mechanism"/>
    <property type="evidence" value="ECO:0007669"/>
    <property type="project" value="TreeGrafter"/>
</dbReference>
<sequence>MNDLLTNGTEIKQRILSEINNASQCIYIAMAWFTDRDIAMAIIESKNRNLIIDVILSSNVQNETVKLMLKGAGISVHSFETGDVRGIMHHKFCLIDNRISINGSYNYSINASNNNIENIQVSDNVSVYSQFLSEFERLRYNIDHNIAVNSIVANSSPIQQIQVPQTMNIIDIFTRQLNDLVYSSAQINTEEYKKKGYEASKENQGNIDIFRTEYNTIKEKIKTYATDEGLSSRKNILMSNITNAFESTKTNLEIEKADKINVEKKNNELEKRQIKDKILELKQEKSLLESGNQNTGEKGLLQLNKEIEKNKLDRRTLEQSFVIKKFWTIGTIFILIGLVIFIFYLSIFFASAIYKVFFESNIIQASLESGINPGLPQLIDANAIIKIFRQQGVLFGFIAALFFIIPVLLSNLKILGSENKLVNNLLFWMGLVIFDIVVSTMVAINSDKIQGLLVGRESTLQIWDVVKHGEFYLIFTFGMFPLILTHFIIDYIINAYKKSKREIVNAEKNKNIQVLDEELLDLISDKDLLSQKVKVNEDAISENNSKILNLETEINNSENQIEGKYYELLKQIKSIFDDFSAKIISGKIFTDVILDSVISAYKSGFIEHLPKYYATDEVAVRVQEIEQTTTI</sequence>
<dbReference type="PROSITE" id="PS50035">
    <property type="entry name" value="PLD"/>
    <property type="match status" value="1"/>
</dbReference>
<name>A0A495MAK5_9FLAO</name>
<evidence type="ECO:0000313" key="10">
    <source>
        <dbReference type="EMBL" id="RKS23131.1"/>
    </source>
</evidence>
<reference evidence="10 11" key="1">
    <citation type="submission" date="2018-10" db="EMBL/GenBank/DDBJ databases">
        <title>Genomic Encyclopedia of Archaeal and Bacterial Type Strains, Phase II (KMG-II): from individual species to whole genera.</title>
        <authorList>
            <person name="Goeker M."/>
        </authorList>
    </citation>
    <scope>NUCLEOTIDE SEQUENCE [LARGE SCALE GENOMIC DNA]</scope>
    <source>
        <strain evidence="10 11">DSM 29537</strain>
    </source>
</reference>
<feature type="coiled-coil region" evidence="7">
    <location>
        <begin position="252"/>
        <end position="320"/>
    </location>
</feature>
<dbReference type="EC" id="3.1.4.4" evidence="3"/>
<dbReference type="OrthoDB" id="9762009at2"/>
<organism evidence="10 11">
    <name type="scientific">Flavobacterium endophyticum</name>
    <dbReference type="NCBI Taxonomy" id="1540163"/>
    <lineage>
        <taxon>Bacteria</taxon>
        <taxon>Pseudomonadati</taxon>
        <taxon>Bacteroidota</taxon>
        <taxon>Flavobacteriia</taxon>
        <taxon>Flavobacteriales</taxon>
        <taxon>Flavobacteriaceae</taxon>
        <taxon>Flavobacterium</taxon>
    </lineage>
</organism>
<dbReference type="GO" id="GO:0006793">
    <property type="term" value="P:phosphorus metabolic process"/>
    <property type="evidence" value="ECO:0007669"/>
    <property type="project" value="UniProtKB-ARBA"/>
</dbReference>
<keyword evidence="8" id="KW-1133">Transmembrane helix</keyword>
<protein>
    <recommendedName>
        <fullName evidence="3">phospholipase D</fullName>
        <ecNumber evidence="3">3.1.4.4</ecNumber>
    </recommendedName>
</protein>
<evidence type="ECO:0000259" key="9">
    <source>
        <dbReference type="PROSITE" id="PS50035"/>
    </source>
</evidence>
<keyword evidence="11" id="KW-1185">Reference proteome</keyword>
<dbReference type="InterPro" id="IPR001736">
    <property type="entry name" value="PLipase_D/transphosphatidylase"/>
</dbReference>
<keyword evidence="6" id="KW-0443">Lipid metabolism</keyword>
<comment type="caution">
    <text evidence="10">The sequence shown here is derived from an EMBL/GenBank/DDBJ whole genome shotgun (WGS) entry which is preliminary data.</text>
</comment>
<feature type="transmembrane region" description="Helical" evidence="8">
    <location>
        <begin position="326"/>
        <end position="354"/>
    </location>
</feature>
<evidence type="ECO:0000256" key="8">
    <source>
        <dbReference type="SAM" id="Phobius"/>
    </source>
</evidence>
<dbReference type="SUPFAM" id="SSF56024">
    <property type="entry name" value="Phospholipase D/nuclease"/>
    <property type="match status" value="1"/>
</dbReference>
<keyword evidence="4" id="KW-0378">Hydrolase</keyword>
<keyword evidence="5" id="KW-0442">Lipid degradation</keyword>
<comment type="similarity">
    <text evidence="2">Belongs to the phospholipase D family.</text>
</comment>
<evidence type="ECO:0000256" key="4">
    <source>
        <dbReference type="ARBA" id="ARBA00022801"/>
    </source>
</evidence>
<dbReference type="EMBL" id="RBLC01000002">
    <property type="protein sequence ID" value="RKS23131.1"/>
    <property type="molecule type" value="Genomic_DNA"/>
</dbReference>
<feature type="domain" description="PLD phosphodiesterase" evidence="9">
    <location>
        <begin position="84"/>
        <end position="111"/>
    </location>
</feature>